<dbReference type="Proteomes" id="UP001597185">
    <property type="component" value="Unassembled WGS sequence"/>
</dbReference>
<name>A0ABD6C0Q7_9EURY</name>
<gene>
    <name evidence="2" type="ORF">ACFR9T_08935</name>
</gene>
<sequence length="43" mass="4744">MSENVLTESCASEASAGHVRARTPKQALRFAERLREVSVLTEI</sequence>
<feature type="compositionally biased region" description="Polar residues" evidence="1">
    <location>
        <begin position="1"/>
        <end position="12"/>
    </location>
</feature>
<dbReference type="RefSeq" id="WP_256416958.1">
    <property type="nucleotide sequence ID" value="NZ_JANHDL010000001.1"/>
</dbReference>
<dbReference type="AlphaFoldDB" id="A0ABD6C0Q7"/>
<keyword evidence="3" id="KW-1185">Reference proteome</keyword>
<protein>
    <submittedName>
        <fullName evidence="2">Uncharacterized protein</fullName>
    </submittedName>
</protein>
<proteinExistence type="predicted"/>
<evidence type="ECO:0000313" key="2">
    <source>
        <dbReference type="EMBL" id="MFD1570715.1"/>
    </source>
</evidence>
<comment type="caution">
    <text evidence="2">The sequence shown here is derived from an EMBL/GenBank/DDBJ whole genome shotgun (WGS) entry which is preliminary data.</text>
</comment>
<feature type="region of interest" description="Disordered" evidence="1">
    <location>
        <begin position="1"/>
        <end position="22"/>
    </location>
</feature>
<reference evidence="2 3" key="1">
    <citation type="journal article" date="2019" name="Int. J. Syst. Evol. Microbiol.">
        <title>The Global Catalogue of Microorganisms (GCM) 10K type strain sequencing project: providing services to taxonomists for standard genome sequencing and annotation.</title>
        <authorList>
            <consortium name="The Broad Institute Genomics Platform"/>
            <consortium name="The Broad Institute Genome Sequencing Center for Infectious Disease"/>
            <person name="Wu L."/>
            <person name="Ma J."/>
        </authorList>
    </citation>
    <scope>NUCLEOTIDE SEQUENCE [LARGE SCALE GENOMIC DNA]</scope>
    <source>
        <strain evidence="2 3">CGMCC 1.12689</strain>
    </source>
</reference>
<evidence type="ECO:0000313" key="3">
    <source>
        <dbReference type="Proteomes" id="UP001597185"/>
    </source>
</evidence>
<evidence type="ECO:0000256" key="1">
    <source>
        <dbReference type="SAM" id="MobiDB-lite"/>
    </source>
</evidence>
<accession>A0ABD6C0Q7</accession>
<organism evidence="2 3">
    <name type="scientific">Halorubrum laminariae</name>
    <dbReference type="NCBI Taxonomy" id="1433523"/>
    <lineage>
        <taxon>Archaea</taxon>
        <taxon>Methanobacteriati</taxon>
        <taxon>Methanobacteriota</taxon>
        <taxon>Stenosarchaea group</taxon>
        <taxon>Halobacteria</taxon>
        <taxon>Halobacteriales</taxon>
        <taxon>Haloferacaceae</taxon>
        <taxon>Halorubrum</taxon>
    </lineage>
</organism>
<dbReference type="EMBL" id="JBHUDB010000004">
    <property type="protein sequence ID" value="MFD1570715.1"/>
    <property type="molecule type" value="Genomic_DNA"/>
</dbReference>